<feature type="active site" description="Proton donor/acceptor" evidence="8">
    <location>
        <position position="97"/>
    </location>
</feature>
<evidence type="ECO:0000256" key="6">
    <source>
        <dbReference type="ARBA" id="ARBA00022984"/>
    </source>
</evidence>
<dbReference type="Gene3D" id="3.30.457.10">
    <property type="entry name" value="Copper amine oxidase-like, N-terminal domain"/>
    <property type="match status" value="1"/>
</dbReference>
<reference evidence="10" key="2">
    <citation type="submission" date="2023-03" db="EMBL/GenBank/DDBJ databases">
        <authorList>
            <person name="Zhang Z."/>
        </authorList>
    </citation>
    <scope>NUCLEOTIDE SEQUENCE</scope>
    <source>
        <strain evidence="10">DSA</strain>
    </source>
</reference>
<keyword evidence="5 8" id="KW-0133">Cell shape</keyword>
<keyword evidence="3" id="KW-0808">Transferase</keyword>
<dbReference type="GO" id="GO:0008360">
    <property type="term" value="P:regulation of cell shape"/>
    <property type="evidence" value="ECO:0007669"/>
    <property type="project" value="UniProtKB-UniRule"/>
</dbReference>
<feature type="active site" description="Nucleophile" evidence="8">
    <location>
        <position position="113"/>
    </location>
</feature>
<dbReference type="AlphaFoldDB" id="A0AAW7ZIX0"/>
<dbReference type="FunFam" id="2.40.440.10:FF:000003">
    <property type="entry name" value="L,D-transpeptidase YciB"/>
    <property type="match status" value="1"/>
</dbReference>
<keyword evidence="11" id="KW-1185">Reference proteome</keyword>
<evidence type="ECO:0000256" key="3">
    <source>
        <dbReference type="ARBA" id="ARBA00022679"/>
    </source>
</evidence>
<dbReference type="Pfam" id="PF07833">
    <property type="entry name" value="Cu_amine_oxidN1"/>
    <property type="match status" value="1"/>
</dbReference>
<gene>
    <name evidence="10" type="ORF">P6N53_17815</name>
</gene>
<evidence type="ECO:0000313" key="11">
    <source>
        <dbReference type="Proteomes" id="UP001172911"/>
    </source>
</evidence>
<evidence type="ECO:0000256" key="8">
    <source>
        <dbReference type="PROSITE-ProRule" id="PRU01373"/>
    </source>
</evidence>
<dbReference type="GO" id="GO:0016740">
    <property type="term" value="F:transferase activity"/>
    <property type="evidence" value="ECO:0007669"/>
    <property type="project" value="UniProtKB-KW"/>
</dbReference>
<name>A0AAW7ZIX0_9FIRM</name>
<evidence type="ECO:0000256" key="7">
    <source>
        <dbReference type="ARBA" id="ARBA00023316"/>
    </source>
</evidence>
<proteinExistence type="inferred from homology"/>
<dbReference type="SUPFAM" id="SSF141523">
    <property type="entry name" value="L,D-transpeptidase catalytic domain-like"/>
    <property type="match status" value="1"/>
</dbReference>
<keyword evidence="6 8" id="KW-0573">Peptidoglycan synthesis</keyword>
<dbReference type="InterPro" id="IPR050979">
    <property type="entry name" value="LD-transpeptidase"/>
</dbReference>
<keyword evidence="4" id="KW-0378">Hydrolase</keyword>
<reference evidence="10" key="1">
    <citation type="journal article" date="2023" name="J. Hazard. Mater.">
        <title>Anaerobic biodegradation of pyrene and benzo[a]pyrene by a new sulfate-reducing Desulforamulus aquiferis strain DSA.</title>
        <authorList>
            <person name="Zhang Z."/>
            <person name="Sun J."/>
            <person name="Gong X."/>
            <person name="Wang C."/>
            <person name="Wang H."/>
        </authorList>
    </citation>
    <scope>NUCLEOTIDE SEQUENCE</scope>
    <source>
        <strain evidence="10">DSA</strain>
    </source>
</reference>
<evidence type="ECO:0000259" key="9">
    <source>
        <dbReference type="PROSITE" id="PS52029"/>
    </source>
</evidence>
<comment type="pathway">
    <text evidence="1 8">Cell wall biogenesis; peptidoglycan biosynthesis.</text>
</comment>
<evidence type="ECO:0000256" key="1">
    <source>
        <dbReference type="ARBA" id="ARBA00004752"/>
    </source>
</evidence>
<dbReference type="CDD" id="cd16913">
    <property type="entry name" value="YkuD_like"/>
    <property type="match status" value="1"/>
</dbReference>
<dbReference type="InterPro" id="IPR036582">
    <property type="entry name" value="Mao_N_sf"/>
</dbReference>
<organism evidence="10 11">
    <name type="scientific">Desulforamulus aquiferis</name>
    <dbReference type="NCBI Taxonomy" id="1397668"/>
    <lineage>
        <taxon>Bacteria</taxon>
        <taxon>Bacillati</taxon>
        <taxon>Bacillota</taxon>
        <taxon>Clostridia</taxon>
        <taxon>Eubacteriales</taxon>
        <taxon>Peptococcaceae</taxon>
        <taxon>Desulforamulus</taxon>
    </lineage>
</organism>
<comment type="caution">
    <text evidence="10">The sequence shown here is derived from an EMBL/GenBank/DDBJ whole genome shotgun (WGS) entry which is preliminary data.</text>
</comment>
<evidence type="ECO:0000256" key="2">
    <source>
        <dbReference type="ARBA" id="ARBA00005992"/>
    </source>
</evidence>
<protein>
    <submittedName>
        <fullName evidence="10">L,D-transpeptidase family protein</fullName>
    </submittedName>
</protein>
<accession>A0AAW7ZIX0</accession>
<dbReference type="InterPro" id="IPR012854">
    <property type="entry name" value="Cu_amine_oxidase-like_N"/>
</dbReference>
<dbReference type="EMBL" id="JARPTC010000033">
    <property type="protein sequence ID" value="MDO7789071.1"/>
    <property type="molecule type" value="Genomic_DNA"/>
</dbReference>
<dbReference type="Proteomes" id="UP001172911">
    <property type="component" value="Unassembled WGS sequence"/>
</dbReference>
<evidence type="ECO:0000256" key="5">
    <source>
        <dbReference type="ARBA" id="ARBA00022960"/>
    </source>
</evidence>
<dbReference type="PROSITE" id="PS52029">
    <property type="entry name" value="LD_TPASE"/>
    <property type="match status" value="1"/>
</dbReference>
<evidence type="ECO:0000256" key="4">
    <source>
        <dbReference type="ARBA" id="ARBA00022801"/>
    </source>
</evidence>
<dbReference type="PANTHER" id="PTHR30582:SF4">
    <property type="entry name" value="L,D-TRANSPEPTIDASE YQJB-RELATED"/>
    <property type="match status" value="1"/>
</dbReference>
<dbReference type="GO" id="GO:0018104">
    <property type="term" value="P:peptidoglycan-protein cross-linking"/>
    <property type="evidence" value="ECO:0007669"/>
    <property type="project" value="TreeGrafter"/>
</dbReference>
<dbReference type="InterPro" id="IPR005490">
    <property type="entry name" value="LD_TPept_cat_dom"/>
</dbReference>
<dbReference type="PANTHER" id="PTHR30582">
    <property type="entry name" value="L,D-TRANSPEPTIDASE"/>
    <property type="match status" value="1"/>
</dbReference>
<dbReference type="Pfam" id="PF03734">
    <property type="entry name" value="YkuD"/>
    <property type="match status" value="1"/>
</dbReference>
<keyword evidence="7 8" id="KW-0961">Cell wall biogenesis/degradation</keyword>
<dbReference type="SUPFAM" id="SSF55383">
    <property type="entry name" value="Copper amine oxidase, domain N"/>
    <property type="match status" value="1"/>
</dbReference>
<dbReference type="GO" id="GO:0071972">
    <property type="term" value="F:peptidoglycan L,D-transpeptidase activity"/>
    <property type="evidence" value="ECO:0007669"/>
    <property type="project" value="TreeGrafter"/>
</dbReference>
<dbReference type="Gene3D" id="2.40.440.10">
    <property type="entry name" value="L,D-transpeptidase catalytic domain-like"/>
    <property type="match status" value="1"/>
</dbReference>
<feature type="domain" description="L,D-TPase catalytic" evidence="9">
    <location>
        <begin position="16"/>
        <end position="137"/>
    </location>
</feature>
<sequence>MTLLLSPLRAEAETGKIIVINKKKNQLGYYEEGLLTKVFPVATGQKRSYTPEGQFKVISKIVNPPYYKLNIPGGSPYNPLGPRWLGISAPGGTYGIHGNNNPNSIGTYASAGCIRLRNEDIKWLYDHTSLGTPVTIVWNDLDLTTELIDSNPIALYLNNERIIFSMEGNIFSRQDKPYISLRLLGQILGYSISWNQRLNYIEIKLDDVITRLTPNSTIISINDQINELAEAPLIVQGKSYLSQPTIETVFNVKLDWNATNRTLNITSINQTEDFKTTKQGIALEDVSDEF</sequence>
<dbReference type="GO" id="GO:0005576">
    <property type="term" value="C:extracellular region"/>
    <property type="evidence" value="ECO:0007669"/>
    <property type="project" value="TreeGrafter"/>
</dbReference>
<comment type="similarity">
    <text evidence="2">Belongs to the YkuD family.</text>
</comment>
<evidence type="ECO:0000313" key="10">
    <source>
        <dbReference type="EMBL" id="MDO7789071.1"/>
    </source>
</evidence>
<dbReference type="GO" id="GO:0071555">
    <property type="term" value="P:cell wall organization"/>
    <property type="evidence" value="ECO:0007669"/>
    <property type="project" value="UniProtKB-UniRule"/>
</dbReference>
<dbReference type="InterPro" id="IPR038063">
    <property type="entry name" value="Transpep_catalytic_dom"/>
</dbReference>